<gene>
    <name evidence="1" type="ORF">LSTR_LSTR010149</name>
</gene>
<dbReference type="InParanoid" id="A0A482WJ23"/>
<sequence>MLLVCPAQLVSTRSRNSGPQSLQRNCLREERKPLSLPEFDFRPKSRTAVPGSKETPLHPALALLLSSLLNGIIERSESGKLNVYFFPISCLSSICSPIGYNFTQWNSPPHRVFSLGFVILTNWTLVLRSSSSSQHLGSIQRPKNITFRLRMD</sequence>
<name>A0A482WJ23_LAOST</name>
<evidence type="ECO:0000313" key="2">
    <source>
        <dbReference type="Proteomes" id="UP000291343"/>
    </source>
</evidence>
<dbReference type="Proteomes" id="UP000291343">
    <property type="component" value="Unassembled WGS sequence"/>
</dbReference>
<proteinExistence type="predicted"/>
<keyword evidence="2" id="KW-1185">Reference proteome</keyword>
<evidence type="ECO:0000313" key="1">
    <source>
        <dbReference type="EMBL" id="RZF33493.1"/>
    </source>
</evidence>
<comment type="caution">
    <text evidence="1">The sequence shown here is derived from an EMBL/GenBank/DDBJ whole genome shotgun (WGS) entry which is preliminary data.</text>
</comment>
<dbReference type="AlphaFoldDB" id="A0A482WJ23"/>
<dbReference type="EMBL" id="QKKF02033837">
    <property type="protein sequence ID" value="RZF33493.1"/>
    <property type="molecule type" value="Genomic_DNA"/>
</dbReference>
<organism evidence="1 2">
    <name type="scientific">Laodelphax striatellus</name>
    <name type="common">Small brown planthopper</name>
    <name type="synonym">Delphax striatella</name>
    <dbReference type="NCBI Taxonomy" id="195883"/>
    <lineage>
        <taxon>Eukaryota</taxon>
        <taxon>Metazoa</taxon>
        <taxon>Ecdysozoa</taxon>
        <taxon>Arthropoda</taxon>
        <taxon>Hexapoda</taxon>
        <taxon>Insecta</taxon>
        <taxon>Pterygota</taxon>
        <taxon>Neoptera</taxon>
        <taxon>Paraneoptera</taxon>
        <taxon>Hemiptera</taxon>
        <taxon>Auchenorrhyncha</taxon>
        <taxon>Fulgoroidea</taxon>
        <taxon>Delphacidae</taxon>
        <taxon>Criomorphinae</taxon>
        <taxon>Laodelphax</taxon>
    </lineage>
</organism>
<accession>A0A482WJ23</accession>
<reference evidence="1 2" key="1">
    <citation type="journal article" date="2017" name="Gigascience">
        <title>Genome sequence of the small brown planthopper, Laodelphax striatellus.</title>
        <authorList>
            <person name="Zhu J."/>
            <person name="Jiang F."/>
            <person name="Wang X."/>
            <person name="Yang P."/>
            <person name="Bao Y."/>
            <person name="Zhao W."/>
            <person name="Wang W."/>
            <person name="Lu H."/>
            <person name="Wang Q."/>
            <person name="Cui N."/>
            <person name="Li J."/>
            <person name="Chen X."/>
            <person name="Luo L."/>
            <person name="Yu J."/>
            <person name="Kang L."/>
            <person name="Cui F."/>
        </authorList>
    </citation>
    <scope>NUCLEOTIDE SEQUENCE [LARGE SCALE GENOMIC DNA]</scope>
    <source>
        <strain evidence="1">Lst14</strain>
    </source>
</reference>
<protein>
    <submittedName>
        <fullName evidence="1">Uncharacterized protein</fullName>
    </submittedName>
</protein>